<protein>
    <submittedName>
        <fullName evidence="1">PLAC8 family protein</fullName>
    </submittedName>
</protein>
<dbReference type="Proteomes" id="UP000011083">
    <property type="component" value="Unassembled WGS sequence"/>
</dbReference>
<name>L8H957_ACACF</name>
<reference evidence="1 2" key="1">
    <citation type="journal article" date="2013" name="Genome Biol.">
        <title>Genome of Acanthamoeba castellanii highlights extensive lateral gene transfer and early evolution of tyrosine kinase signaling.</title>
        <authorList>
            <person name="Clarke M."/>
            <person name="Lohan A.J."/>
            <person name="Liu B."/>
            <person name="Lagkouvardos I."/>
            <person name="Roy S."/>
            <person name="Zafar N."/>
            <person name="Bertelli C."/>
            <person name="Schilde C."/>
            <person name="Kianianmomeni A."/>
            <person name="Burglin T.R."/>
            <person name="Frech C."/>
            <person name="Turcotte B."/>
            <person name="Kopec K.O."/>
            <person name="Synnott J.M."/>
            <person name="Choo C."/>
            <person name="Paponov I."/>
            <person name="Finkler A."/>
            <person name="Soon Heng Tan C."/>
            <person name="Hutchins A.P."/>
            <person name="Weinmeier T."/>
            <person name="Rattei T."/>
            <person name="Chu J.S."/>
            <person name="Gimenez G."/>
            <person name="Irimia M."/>
            <person name="Rigden D.J."/>
            <person name="Fitzpatrick D.A."/>
            <person name="Lorenzo-Morales J."/>
            <person name="Bateman A."/>
            <person name="Chiu C.H."/>
            <person name="Tang P."/>
            <person name="Hegemann P."/>
            <person name="Fromm H."/>
            <person name="Raoult D."/>
            <person name="Greub G."/>
            <person name="Miranda-Saavedra D."/>
            <person name="Chen N."/>
            <person name="Nash P."/>
            <person name="Ginger M.L."/>
            <person name="Horn M."/>
            <person name="Schaap P."/>
            <person name="Caler L."/>
            <person name="Loftus B."/>
        </authorList>
    </citation>
    <scope>NUCLEOTIDE SEQUENCE [LARGE SCALE GENOMIC DNA]</scope>
    <source>
        <strain evidence="1 2">Neff</strain>
    </source>
</reference>
<dbReference type="AlphaFoldDB" id="L8H957"/>
<accession>L8H957</accession>
<dbReference type="RefSeq" id="XP_004347087.1">
    <property type="nucleotide sequence ID" value="XM_004347037.1"/>
</dbReference>
<proteinExistence type="predicted"/>
<dbReference type="VEuPathDB" id="AmoebaDB:ACA1_384080"/>
<organism evidence="1 2">
    <name type="scientific">Acanthamoeba castellanii (strain ATCC 30010 / Neff)</name>
    <dbReference type="NCBI Taxonomy" id="1257118"/>
    <lineage>
        <taxon>Eukaryota</taxon>
        <taxon>Amoebozoa</taxon>
        <taxon>Discosea</taxon>
        <taxon>Longamoebia</taxon>
        <taxon>Centramoebida</taxon>
        <taxon>Acanthamoebidae</taxon>
        <taxon>Acanthamoeba</taxon>
    </lineage>
</organism>
<sequence>MGYGLCSFCCPCIQFGRNVESHDSTLPCAGCCLCGLTCLVCTTWWPVSGGIGPSCLILQNRINIRRELDYRRDDCVDFMKVVCCTLCVIAQDGRELKNHGRRSRHH</sequence>
<dbReference type="GeneID" id="14922609"/>
<dbReference type="NCBIfam" id="TIGR01571">
    <property type="entry name" value="A_thal_Cys_rich"/>
    <property type="match status" value="1"/>
</dbReference>
<evidence type="ECO:0000313" key="2">
    <source>
        <dbReference type="Proteomes" id="UP000011083"/>
    </source>
</evidence>
<dbReference type="Pfam" id="PF04749">
    <property type="entry name" value="PLAC8"/>
    <property type="match status" value="1"/>
</dbReference>
<dbReference type="EMBL" id="KB007900">
    <property type="protein sequence ID" value="ELR21705.1"/>
    <property type="molecule type" value="Genomic_DNA"/>
</dbReference>
<dbReference type="KEGG" id="acan:ACA1_384080"/>
<dbReference type="InterPro" id="IPR006461">
    <property type="entry name" value="PLAC_motif_containing"/>
</dbReference>
<keyword evidence="2" id="KW-1185">Reference proteome</keyword>
<dbReference type="PANTHER" id="PTHR15907">
    <property type="entry name" value="DUF614 FAMILY PROTEIN-RELATED"/>
    <property type="match status" value="1"/>
</dbReference>
<evidence type="ECO:0000313" key="1">
    <source>
        <dbReference type="EMBL" id="ELR21705.1"/>
    </source>
</evidence>
<gene>
    <name evidence="1" type="ORF">ACA1_384080</name>
</gene>
<dbReference type="OrthoDB" id="985035at2759"/>